<comment type="caution">
    <text evidence="2">The sequence shown here is derived from an EMBL/GenBank/DDBJ whole genome shotgun (WGS) entry which is preliminary data.</text>
</comment>
<feature type="region of interest" description="Disordered" evidence="1">
    <location>
        <begin position="1"/>
        <end position="29"/>
    </location>
</feature>
<protein>
    <recommendedName>
        <fullName evidence="4">C2H2-type domain-containing protein</fullName>
    </recommendedName>
</protein>
<sequence length="881" mass="99868">MADDDSDDAAGSGRENDDDARAQAAIDASEAQAARRHAIRARSMAWVRNQATQRLCYQYLAQQLARDELNQRRSTQLLASFQRKVQQHNADWIVEFTLPQLPTPYSDNLRTDLQMLRDMLDQPIPCNDLVWIAGVGQAHHPPRPLVLRKLQLLVVPRLERLLLLDPAREYAESVTRCFDLGFYQETISNAWPFLDSTGQCEFQTWFHRYINGETDAPLDRTGDLEASVEALIAEAELADRRGCLLTPSEELSSLKDYFTELYQSQTHHQSVYYLPWPMNISPEEVQTALRCVSGRKALPPQHAPAKLWLDAYLPKDAQTGYADDFHIQWDIDCLRDFRNACSIIPKIIADLKELGDPAQSDESEIGDHLLHCPECFQKTDVLRWVQSKHSLQNPCQWCGAAYQRSSQQKLVQHGFGAHTPLGSSGGTGPHRPSVPAEASTANPSPAQSELAEDTQDMEWDKDKRRARSDNLEGQPDRSKWAKGEAKGADKPDRPDDQAKAKDERCRQTARLSRRAAADTQTSELKEIVSAIGRLLRLEDTQAVMNLDNEFVVFLQTSVTGNPWSITTALYDVACEWHAKKEQSPTSLSQPMRNVLLFCMLKSLQDKLEEMETNSTLVEQARTRGLVEGTSYLFLQWDGEAKKHIKATQEPLEHKEAIETVRQLVLLTAYPNVVGRFHATRRLTGSMESEIVPFTLVLQNRSAESHRFHALFSRLARQHDAAEFLQQQLSAAAHPDTLAYSWQARVQTDDHCVQVVDQGNLWPMLVQVPLTLPGAQDQQPRSIQSLIVCWRNQAMRHALTATPPVICLQLCRFDSQGYKIRSPVSLSAAVYIPVFVGPVHWSWYHIQQIPCAFRGLSSWRVKAQWTLPVRLSHRRPLNTHCR</sequence>
<feature type="region of interest" description="Disordered" evidence="1">
    <location>
        <begin position="415"/>
        <end position="520"/>
    </location>
</feature>
<organism evidence="2 3">
    <name type="scientific">Symbiodinium necroappetens</name>
    <dbReference type="NCBI Taxonomy" id="1628268"/>
    <lineage>
        <taxon>Eukaryota</taxon>
        <taxon>Sar</taxon>
        <taxon>Alveolata</taxon>
        <taxon>Dinophyceae</taxon>
        <taxon>Suessiales</taxon>
        <taxon>Symbiodiniaceae</taxon>
        <taxon>Symbiodinium</taxon>
    </lineage>
</organism>
<dbReference type="AlphaFoldDB" id="A0A812QV28"/>
<evidence type="ECO:0000313" key="2">
    <source>
        <dbReference type="EMBL" id="CAE7405549.1"/>
    </source>
</evidence>
<dbReference type="EMBL" id="CAJNJA010017675">
    <property type="protein sequence ID" value="CAE7405549.1"/>
    <property type="molecule type" value="Genomic_DNA"/>
</dbReference>
<name>A0A812QV28_9DINO</name>
<feature type="compositionally biased region" description="Basic and acidic residues" evidence="1">
    <location>
        <begin position="458"/>
        <end position="506"/>
    </location>
</feature>
<accession>A0A812QV28</accession>
<evidence type="ECO:0000313" key="3">
    <source>
        <dbReference type="Proteomes" id="UP000601435"/>
    </source>
</evidence>
<proteinExistence type="predicted"/>
<dbReference type="Proteomes" id="UP000601435">
    <property type="component" value="Unassembled WGS sequence"/>
</dbReference>
<evidence type="ECO:0008006" key="4">
    <source>
        <dbReference type="Google" id="ProtNLM"/>
    </source>
</evidence>
<keyword evidence="3" id="KW-1185">Reference proteome</keyword>
<gene>
    <name evidence="2" type="ORF">SNEC2469_LOCUS11126</name>
</gene>
<evidence type="ECO:0000256" key="1">
    <source>
        <dbReference type="SAM" id="MobiDB-lite"/>
    </source>
</evidence>
<reference evidence="2" key="1">
    <citation type="submission" date="2021-02" db="EMBL/GenBank/DDBJ databases">
        <authorList>
            <person name="Dougan E. K."/>
            <person name="Rhodes N."/>
            <person name="Thang M."/>
            <person name="Chan C."/>
        </authorList>
    </citation>
    <scope>NUCLEOTIDE SEQUENCE</scope>
</reference>